<proteinExistence type="predicted"/>
<reference evidence="3" key="1">
    <citation type="submission" date="2018-04" db="EMBL/GenBank/DDBJ databases">
        <title>Transcriptome assembly of Sipha flava.</title>
        <authorList>
            <person name="Scully E.D."/>
            <person name="Geib S.M."/>
            <person name="Palmer N.A."/>
            <person name="Koch K."/>
            <person name="Bradshaw J."/>
            <person name="Heng-Moss T."/>
            <person name="Sarath G."/>
        </authorList>
    </citation>
    <scope>NUCLEOTIDE SEQUENCE</scope>
</reference>
<feature type="chain" id="PRO_5015726996" description="DUF4773 domain-containing protein" evidence="1">
    <location>
        <begin position="23"/>
        <end position="237"/>
    </location>
</feature>
<name>A0A2S2Q161_9HEMI</name>
<dbReference type="OrthoDB" id="5952164at2759"/>
<dbReference type="Pfam" id="PF15998">
    <property type="entry name" value="DUF4773"/>
    <property type="match status" value="1"/>
</dbReference>
<evidence type="ECO:0000259" key="2">
    <source>
        <dbReference type="Pfam" id="PF15998"/>
    </source>
</evidence>
<dbReference type="AlphaFoldDB" id="A0A2S2Q161"/>
<organism evidence="3">
    <name type="scientific">Sipha flava</name>
    <name type="common">yellow sugarcane aphid</name>
    <dbReference type="NCBI Taxonomy" id="143950"/>
    <lineage>
        <taxon>Eukaryota</taxon>
        <taxon>Metazoa</taxon>
        <taxon>Ecdysozoa</taxon>
        <taxon>Arthropoda</taxon>
        <taxon>Hexapoda</taxon>
        <taxon>Insecta</taxon>
        <taxon>Pterygota</taxon>
        <taxon>Neoptera</taxon>
        <taxon>Paraneoptera</taxon>
        <taxon>Hemiptera</taxon>
        <taxon>Sternorrhyncha</taxon>
        <taxon>Aphidomorpha</taxon>
        <taxon>Aphidoidea</taxon>
        <taxon>Aphididae</taxon>
        <taxon>Sipha</taxon>
    </lineage>
</organism>
<accession>A0A2S2Q161</accession>
<evidence type="ECO:0000313" key="3">
    <source>
        <dbReference type="EMBL" id="MBY71517.1"/>
    </source>
</evidence>
<dbReference type="InterPro" id="IPR031941">
    <property type="entry name" value="DUF4773"/>
</dbReference>
<dbReference type="PANTHER" id="PTHR36299:SF1">
    <property type="entry name" value="DUF4773 DOMAIN-CONTAINING PROTEIN"/>
    <property type="match status" value="1"/>
</dbReference>
<sequence length="237" mass="26750">MEIVRDSVVFILLLSYASVTHSSTHTWNSKVTGSEHKWYDIYYDVVTSSKIPMIQRFGDRQDEPNTAKFGRIPCSCQSLTCGCCAQFNVRLFNYNKKGCMNFTYDPLDFAVTGNMFMDNESVYEYKISAKNPPPACLQMPVPYLPSMDMCVKMFDIFTPGKRLHACVNFLTRIEHAEVLVLEFDCFTIGLDGVNLEKYNTTTTSTTTTTTVYDSTVPDLDVAALEENNTTTTASKIQ</sequence>
<gene>
    <name evidence="3" type="ORF">g.72816</name>
</gene>
<keyword evidence="1" id="KW-0732">Signal</keyword>
<feature type="signal peptide" evidence="1">
    <location>
        <begin position="1"/>
        <end position="22"/>
    </location>
</feature>
<dbReference type="PANTHER" id="PTHR36299">
    <property type="entry name" value="AGAP008005-PA"/>
    <property type="match status" value="1"/>
</dbReference>
<dbReference type="EMBL" id="GGMS01002314">
    <property type="protein sequence ID" value="MBY71517.1"/>
    <property type="molecule type" value="Transcribed_RNA"/>
</dbReference>
<protein>
    <recommendedName>
        <fullName evidence="2">DUF4773 domain-containing protein</fullName>
    </recommendedName>
</protein>
<feature type="domain" description="DUF4773" evidence="2">
    <location>
        <begin position="73"/>
        <end position="192"/>
    </location>
</feature>
<evidence type="ECO:0000256" key="1">
    <source>
        <dbReference type="SAM" id="SignalP"/>
    </source>
</evidence>